<organism evidence="1 2">
    <name type="scientific">Haloplanus vescus</name>
    <dbReference type="NCBI Taxonomy" id="555874"/>
    <lineage>
        <taxon>Archaea</taxon>
        <taxon>Methanobacteriati</taxon>
        <taxon>Methanobacteriota</taxon>
        <taxon>Stenosarchaea group</taxon>
        <taxon>Halobacteria</taxon>
        <taxon>Halobacteriales</taxon>
        <taxon>Haloferacaceae</taxon>
        <taxon>Haloplanus</taxon>
    </lineage>
</organism>
<name>A0A1H3YCK2_9EURY</name>
<protein>
    <submittedName>
        <fullName evidence="1">Uncharacterized protein</fullName>
    </submittedName>
</protein>
<dbReference type="EMBL" id="FNQT01000002">
    <property type="protein sequence ID" value="SEA08682.1"/>
    <property type="molecule type" value="Genomic_DNA"/>
</dbReference>
<dbReference type="STRING" id="555874.SAMN04488065_1764"/>
<dbReference type="Proteomes" id="UP000236755">
    <property type="component" value="Unassembled WGS sequence"/>
</dbReference>
<evidence type="ECO:0000313" key="2">
    <source>
        <dbReference type="Proteomes" id="UP000236755"/>
    </source>
</evidence>
<dbReference type="RefSeq" id="WP_092634013.1">
    <property type="nucleotide sequence ID" value="NZ_FNQT01000002.1"/>
</dbReference>
<proteinExistence type="predicted"/>
<dbReference type="Pfam" id="PF19132">
    <property type="entry name" value="DUF5815"/>
    <property type="match status" value="1"/>
</dbReference>
<keyword evidence="2" id="KW-1185">Reference proteome</keyword>
<gene>
    <name evidence="1" type="ORF">SAMN04488065_1764</name>
</gene>
<dbReference type="InterPro" id="IPR043853">
    <property type="entry name" value="DUF5815"/>
</dbReference>
<dbReference type="OrthoDB" id="156206at2157"/>
<reference evidence="1 2" key="1">
    <citation type="submission" date="2016-10" db="EMBL/GenBank/DDBJ databases">
        <authorList>
            <person name="de Groot N.N."/>
        </authorList>
    </citation>
    <scope>NUCLEOTIDE SEQUENCE [LARGE SCALE GENOMIC DNA]</scope>
    <source>
        <strain evidence="1 2">CGMCC 1.8712</strain>
    </source>
</reference>
<accession>A0A1H3YCK2</accession>
<sequence>MTKPDVPGETVTVDLPCGETVRATDLDLGMREFECTCGDAHAVVMDVHPPERFLPEFLVDLLRETVETSSEEMPEFDTPHLLGVVLEEFPEHVAVEDLSDEGDVGYALLWVTTFDSRRLHEVVVELVIELMEHAVSHAEDDATIQEFEQQMVEFDVSSFVDQYRAERDLEADDVYGNA</sequence>
<evidence type="ECO:0000313" key="1">
    <source>
        <dbReference type="EMBL" id="SEA08682.1"/>
    </source>
</evidence>
<dbReference type="AlphaFoldDB" id="A0A1H3YCK2"/>